<organism evidence="1 2">
    <name type="scientific">Enterobacteria phage GEC-3S</name>
    <dbReference type="NCBI Taxonomy" id="1222338"/>
    <lineage>
        <taxon>Viruses</taxon>
        <taxon>Duplodnaviria</taxon>
        <taxon>Heunggongvirae</taxon>
        <taxon>Uroviricota</taxon>
        <taxon>Caudoviricetes</taxon>
        <taxon>Pantevenvirales</taxon>
        <taxon>Straboviridae</taxon>
        <taxon>Krischvirus</taxon>
        <taxon>Krischvirus gec3s</taxon>
    </lineage>
</organism>
<dbReference type="KEGG" id="vg:23301190"/>
<accession>A0A0B7ML55</accession>
<dbReference type="InterPro" id="IPR038553">
    <property type="entry name" value="T4-gp15_tss_sf"/>
</dbReference>
<dbReference type="SMR" id="A0A0B7ML55"/>
<dbReference type="EMBL" id="HE978309">
    <property type="protein sequence ID" value="CEO90755.1"/>
    <property type="molecule type" value="Genomic_DNA"/>
</dbReference>
<dbReference type="RefSeq" id="YP_009118835.1">
    <property type="nucleotide sequence ID" value="NC_025425.1"/>
</dbReference>
<gene>
    <name evidence="1" type="ORF">BN201_0152</name>
</gene>
<proteinExistence type="predicted"/>
<dbReference type="Pfam" id="PF16724">
    <property type="entry name" value="T4-gp15_tss"/>
    <property type="match status" value="1"/>
</dbReference>
<protein>
    <submittedName>
        <fullName evidence="1">Putative tail sheath stabilizer and completion protein</fullName>
    </submittedName>
</protein>
<dbReference type="OrthoDB" id="5632at10239"/>
<dbReference type="Gene3D" id="3.30.2000.40">
    <property type="entry name" value="Myoviridae tail sheath stabiliser"/>
    <property type="match status" value="1"/>
</dbReference>
<name>A0A0B7ML55_9CAUD</name>
<dbReference type="InterPro" id="IPR031997">
    <property type="entry name" value="T4-gp15_tss"/>
</dbReference>
<dbReference type="Proteomes" id="UP000203896">
    <property type="component" value="Segment"/>
</dbReference>
<evidence type="ECO:0000313" key="1">
    <source>
        <dbReference type="EMBL" id="CEO90755.1"/>
    </source>
</evidence>
<evidence type="ECO:0000313" key="2">
    <source>
        <dbReference type="Proteomes" id="UP000203896"/>
    </source>
</evidence>
<keyword evidence="2" id="KW-1185">Reference proteome</keyword>
<reference evidence="1 2" key="1">
    <citation type="submission" date="2012-08" db="EMBL/GenBank/DDBJ databases">
        <title>Selection and characterization of a candidate therapeutic bacteriophage that lyses the German Escherichia coli O104:H4 outbreak strain.</title>
        <authorList>
            <person name="Merabishvilli M."/>
            <person name="De Vos D."/>
            <person name="Verbeken G."/>
            <person name="Kropinski A."/>
            <person name="Vandenheuvel D."/>
            <person name="Lavigne R."/>
            <person name="Wattiau P."/>
            <person name="Mast J."/>
            <person name="Ragimbeau C."/>
            <person name="Mossong J."/>
            <person name="Scheres J."/>
            <person name="Chanishvili N."/>
            <person name="Vaneechoutte M."/>
            <person name="Pirnay J.P."/>
        </authorList>
    </citation>
    <scope>NUCLEOTIDE SEQUENCE [LARGE SCALE GENOMIC DNA]</scope>
</reference>
<dbReference type="GeneID" id="23301190"/>
<sequence>MFGWHYNSSIRRYIVLLGNLFSGVQIKRVRSDGERFIKVPITYAKKEKFMMSLDKYNNISSEEDVAKVETILPRMCLSLIDMTYAQNFKTNIANKTVPKYTADGIRSVTQYNPVPYKFTFELGIYTRNEDDMFQIIEQILPYFQPHFNCKIKELHGNDVWIDRDIQVTISSITPDEQVGEDKFSRRRLEWTIMFEFIGFIYPPATDVKGEIRTIYLDFHANSRELNPSGNFESVDHEVVKRDVEQEDWDGTIKESYSSDIPIPVAPTPPGPRIVREF</sequence>